<name>A0A6N6R2K7_9HYPH</name>
<dbReference type="PRINTS" id="PR00455">
    <property type="entry name" value="HTHTETR"/>
</dbReference>
<dbReference type="InterPro" id="IPR009057">
    <property type="entry name" value="Homeodomain-like_sf"/>
</dbReference>
<dbReference type="Pfam" id="PF17937">
    <property type="entry name" value="TetR_C_28"/>
    <property type="match status" value="1"/>
</dbReference>
<gene>
    <name evidence="4" type="ORF">GXX48_00840</name>
</gene>
<dbReference type="PANTHER" id="PTHR47506">
    <property type="entry name" value="TRANSCRIPTIONAL REGULATORY PROTEIN"/>
    <property type="match status" value="1"/>
</dbReference>
<dbReference type="GO" id="GO:0003677">
    <property type="term" value="F:DNA binding"/>
    <property type="evidence" value="ECO:0007669"/>
    <property type="project" value="UniProtKB-UniRule"/>
</dbReference>
<dbReference type="Pfam" id="PF00440">
    <property type="entry name" value="TetR_N"/>
    <property type="match status" value="1"/>
</dbReference>
<dbReference type="EMBL" id="DUMN01000024">
    <property type="protein sequence ID" value="HHV66181.1"/>
    <property type="molecule type" value="Genomic_DNA"/>
</dbReference>
<accession>A0A6N6R2K7</accession>
<comment type="caution">
    <text evidence="4">The sequence shown here is derived from an EMBL/GenBank/DDBJ whole genome shotgun (WGS) entry which is preliminary data.</text>
</comment>
<evidence type="ECO:0000256" key="2">
    <source>
        <dbReference type="ARBA" id="ARBA00023125"/>
    </source>
</evidence>
<reference evidence="4 5" key="1">
    <citation type="journal article" date="2020" name="Biotechnol. Biofuels">
        <title>New insights from the biogas microbiome by comprehensive genome-resolved metagenomics of nearly 1600 species originating from multiple anaerobic digesters.</title>
        <authorList>
            <person name="Campanaro S."/>
            <person name="Treu L."/>
            <person name="Rodriguez-R L.M."/>
            <person name="Kovalovszki A."/>
            <person name="Ziels R.M."/>
            <person name="Maus I."/>
            <person name="Zhu X."/>
            <person name="Kougias P.G."/>
            <person name="Basile A."/>
            <person name="Luo G."/>
            <person name="Schluter A."/>
            <person name="Konstantinidis K.T."/>
            <person name="Angelidaki I."/>
        </authorList>
    </citation>
    <scope>NUCLEOTIDE SEQUENCE [LARGE SCALE GENOMIC DNA]</scope>
    <source>
        <strain evidence="4">AS04akNAM_66</strain>
    </source>
</reference>
<dbReference type="Gene3D" id="1.10.357.10">
    <property type="entry name" value="Tetracycline Repressor, domain 2"/>
    <property type="match status" value="1"/>
</dbReference>
<dbReference type="InterPro" id="IPR001647">
    <property type="entry name" value="HTH_TetR"/>
</dbReference>
<dbReference type="AlphaFoldDB" id="A0A6N6R2K7"/>
<keyword evidence="2" id="KW-0238">DNA-binding</keyword>
<dbReference type="PROSITE" id="PS50977">
    <property type="entry name" value="HTH_TETR_2"/>
    <property type="match status" value="1"/>
</dbReference>
<keyword evidence="3" id="KW-0804">Transcription</keyword>
<evidence type="ECO:0000313" key="4">
    <source>
        <dbReference type="EMBL" id="HHV66181.1"/>
    </source>
</evidence>
<evidence type="ECO:0000313" key="5">
    <source>
        <dbReference type="Proteomes" id="UP000551563"/>
    </source>
</evidence>
<dbReference type="InterPro" id="IPR041479">
    <property type="entry name" value="TetR_CgmR_C"/>
</dbReference>
<keyword evidence="1" id="KW-0805">Transcription regulation</keyword>
<dbReference type="Proteomes" id="UP000551563">
    <property type="component" value="Unassembled WGS sequence"/>
</dbReference>
<organism evidence="4 5">
    <name type="scientific">Brucella intermedia</name>
    <dbReference type="NCBI Taxonomy" id="94625"/>
    <lineage>
        <taxon>Bacteria</taxon>
        <taxon>Pseudomonadati</taxon>
        <taxon>Pseudomonadota</taxon>
        <taxon>Alphaproteobacteria</taxon>
        <taxon>Hyphomicrobiales</taxon>
        <taxon>Brucellaceae</taxon>
        <taxon>Brucella/Ochrobactrum group</taxon>
        <taxon>Brucella</taxon>
    </lineage>
</organism>
<evidence type="ECO:0000256" key="1">
    <source>
        <dbReference type="ARBA" id="ARBA00023015"/>
    </source>
</evidence>
<protein>
    <submittedName>
        <fullName evidence="4">TetR/AcrR family transcriptional regulator</fullName>
    </submittedName>
</protein>
<proteinExistence type="predicted"/>
<dbReference type="PANTHER" id="PTHR47506:SF1">
    <property type="entry name" value="HTH-TYPE TRANSCRIPTIONAL REGULATOR YJDC"/>
    <property type="match status" value="1"/>
</dbReference>
<dbReference type="SUPFAM" id="SSF46689">
    <property type="entry name" value="Homeodomain-like"/>
    <property type="match status" value="1"/>
</dbReference>
<sequence length="193" mass="21842">MESKKLQKTGRPRSIDRDHVLDMAEKLVEEGGILALTMDAVAQAAGVTKGGVQYCFGNKDGLMKAMIERLGDRFDDQVAARKRHKNDAISHIAAHIAVTRESDADDDSRFAAMMASLIPNSHYLEETRAWYRKQWDGLDVSTPEGRRARLAFIANEGAFWLRSFNLFELTQKEWQSIFDDIEDLLGEHSKGRE</sequence>
<evidence type="ECO:0000256" key="3">
    <source>
        <dbReference type="ARBA" id="ARBA00023163"/>
    </source>
</evidence>